<accession>A0A9D9GZB3</accession>
<sequence>MEPLVSVVTSTFNIIESGREDDFEKLCQSISVQTYKNIEHVIVDGNSDDGTRELLKKYAGNERVKYISEPDGGIFDAFNKGVRLAGGKYIIFMGSDDYFYSKDAVQCAVNALELNNADFSYGDVYLLNETKPQKSRISHGNLHEIFFRMSFCHQSVFMRKDILEKYSFDSSYKISADYDLCLRLIMNNGKSVKVNAVVSVFRTGGASSNEKIFNEERLKIFKNRFCLNDYEALFLLNYKVLPFRKVKEFAQFFNGTEKFRFYLAAVFNFL</sequence>
<evidence type="ECO:0000259" key="1">
    <source>
        <dbReference type="Pfam" id="PF00535"/>
    </source>
</evidence>
<comment type="caution">
    <text evidence="2">The sequence shown here is derived from an EMBL/GenBank/DDBJ whole genome shotgun (WGS) entry which is preliminary data.</text>
</comment>
<protein>
    <submittedName>
        <fullName evidence="2">Glycosyltransferase</fullName>
    </submittedName>
</protein>
<evidence type="ECO:0000313" key="3">
    <source>
        <dbReference type="Proteomes" id="UP000823632"/>
    </source>
</evidence>
<dbReference type="PANTHER" id="PTHR22916:SF67">
    <property type="entry name" value="COLANIC ACID BIOSYNTHESIS GLYCOSYL TRANSFERASE WCAE-RELATED"/>
    <property type="match status" value="1"/>
</dbReference>
<dbReference type="AlphaFoldDB" id="A0A9D9GZB3"/>
<name>A0A9D9GZB3_9BACT</name>
<dbReference type="InterPro" id="IPR029044">
    <property type="entry name" value="Nucleotide-diphossugar_trans"/>
</dbReference>
<reference evidence="2" key="2">
    <citation type="journal article" date="2021" name="PeerJ">
        <title>Extensive microbial diversity within the chicken gut microbiome revealed by metagenomics and culture.</title>
        <authorList>
            <person name="Gilroy R."/>
            <person name="Ravi A."/>
            <person name="Getino M."/>
            <person name="Pursley I."/>
            <person name="Horton D.L."/>
            <person name="Alikhan N.F."/>
            <person name="Baker D."/>
            <person name="Gharbi K."/>
            <person name="Hall N."/>
            <person name="Watson M."/>
            <person name="Adriaenssens E.M."/>
            <person name="Foster-Nyarko E."/>
            <person name="Jarju S."/>
            <person name="Secka A."/>
            <person name="Antonio M."/>
            <person name="Oren A."/>
            <person name="Chaudhuri R.R."/>
            <person name="La Ragione R."/>
            <person name="Hildebrand F."/>
            <person name="Pallen M.J."/>
        </authorList>
    </citation>
    <scope>NUCLEOTIDE SEQUENCE</scope>
    <source>
        <strain evidence="2">10192</strain>
    </source>
</reference>
<organism evidence="2 3">
    <name type="scientific">Candidatus Scatousia excrementipullorum</name>
    <dbReference type="NCBI Taxonomy" id="2840936"/>
    <lineage>
        <taxon>Bacteria</taxon>
        <taxon>Candidatus Scatousia</taxon>
    </lineage>
</organism>
<dbReference type="InterPro" id="IPR001173">
    <property type="entry name" value="Glyco_trans_2-like"/>
</dbReference>
<evidence type="ECO:0000313" key="2">
    <source>
        <dbReference type="EMBL" id="MBO8430309.1"/>
    </source>
</evidence>
<feature type="domain" description="Glycosyltransferase 2-like" evidence="1">
    <location>
        <begin position="6"/>
        <end position="149"/>
    </location>
</feature>
<proteinExistence type="predicted"/>
<feature type="non-terminal residue" evidence="2">
    <location>
        <position position="270"/>
    </location>
</feature>
<dbReference type="SUPFAM" id="SSF53448">
    <property type="entry name" value="Nucleotide-diphospho-sugar transferases"/>
    <property type="match status" value="1"/>
</dbReference>
<gene>
    <name evidence="2" type="ORF">IAC76_02870</name>
</gene>
<dbReference type="Proteomes" id="UP000823632">
    <property type="component" value="Unassembled WGS sequence"/>
</dbReference>
<dbReference type="EMBL" id="JADIND010000064">
    <property type="protein sequence ID" value="MBO8430309.1"/>
    <property type="molecule type" value="Genomic_DNA"/>
</dbReference>
<reference evidence="2" key="1">
    <citation type="submission" date="2020-10" db="EMBL/GenBank/DDBJ databases">
        <authorList>
            <person name="Gilroy R."/>
        </authorList>
    </citation>
    <scope>NUCLEOTIDE SEQUENCE</scope>
    <source>
        <strain evidence="2">10192</strain>
    </source>
</reference>
<dbReference type="PANTHER" id="PTHR22916">
    <property type="entry name" value="GLYCOSYLTRANSFERASE"/>
    <property type="match status" value="1"/>
</dbReference>
<dbReference type="CDD" id="cd06433">
    <property type="entry name" value="GT_2_WfgS_like"/>
    <property type="match status" value="1"/>
</dbReference>
<dbReference type="Gene3D" id="3.90.550.10">
    <property type="entry name" value="Spore Coat Polysaccharide Biosynthesis Protein SpsA, Chain A"/>
    <property type="match status" value="1"/>
</dbReference>
<dbReference type="Pfam" id="PF00535">
    <property type="entry name" value="Glycos_transf_2"/>
    <property type="match status" value="1"/>
</dbReference>